<comment type="caution">
    <text evidence="1">The sequence shown here is derived from an EMBL/GenBank/DDBJ whole genome shotgun (WGS) entry which is preliminary data.</text>
</comment>
<dbReference type="Proteomes" id="UP000708208">
    <property type="component" value="Unassembled WGS sequence"/>
</dbReference>
<evidence type="ECO:0000313" key="2">
    <source>
        <dbReference type="Proteomes" id="UP000708208"/>
    </source>
</evidence>
<reference evidence="1" key="1">
    <citation type="submission" date="2021-06" db="EMBL/GenBank/DDBJ databases">
        <authorList>
            <person name="Hodson N. C."/>
            <person name="Mongue J. A."/>
            <person name="Jaron S. K."/>
        </authorList>
    </citation>
    <scope>NUCLEOTIDE SEQUENCE</scope>
</reference>
<dbReference type="EMBL" id="CAJVCH010105338">
    <property type="protein sequence ID" value="CAG7724056.1"/>
    <property type="molecule type" value="Genomic_DNA"/>
</dbReference>
<name>A0A8J2JTH7_9HEXA</name>
<feature type="non-terminal residue" evidence="1">
    <location>
        <position position="1"/>
    </location>
</feature>
<protein>
    <submittedName>
        <fullName evidence="1">Uncharacterized protein</fullName>
    </submittedName>
</protein>
<organism evidence="1 2">
    <name type="scientific">Allacma fusca</name>
    <dbReference type="NCBI Taxonomy" id="39272"/>
    <lineage>
        <taxon>Eukaryota</taxon>
        <taxon>Metazoa</taxon>
        <taxon>Ecdysozoa</taxon>
        <taxon>Arthropoda</taxon>
        <taxon>Hexapoda</taxon>
        <taxon>Collembola</taxon>
        <taxon>Symphypleona</taxon>
        <taxon>Sminthuridae</taxon>
        <taxon>Allacma</taxon>
    </lineage>
</organism>
<dbReference type="AlphaFoldDB" id="A0A8J2JTH7"/>
<accession>A0A8J2JTH7</accession>
<keyword evidence="2" id="KW-1185">Reference proteome</keyword>
<proteinExistence type="predicted"/>
<sequence>MQARMVRCRPKLKAFLIDHDI</sequence>
<evidence type="ECO:0000313" key="1">
    <source>
        <dbReference type="EMBL" id="CAG7724056.1"/>
    </source>
</evidence>
<gene>
    <name evidence="1" type="ORF">AFUS01_LOCUS13100</name>
</gene>